<accession>F7XEZ7</accession>
<evidence type="ECO:0000313" key="1">
    <source>
        <dbReference type="EMBL" id="AEH82122.1"/>
    </source>
</evidence>
<dbReference type="HOGENOM" id="CLU_2865433_0_0_5"/>
<dbReference type="KEGG" id="smx:SM11_pC1049"/>
<dbReference type="EMBL" id="CP001831">
    <property type="protein sequence ID" value="AEH82122.1"/>
    <property type="molecule type" value="Genomic_DNA"/>
</dbReference>
<evidence type="ECO:0000313" key="2">
    <source>
        <dbReference type="Proteomes" id="UP000009045"/>
    </source>
</evidence>
<protein>
    <submittedName>
        <fullName evidence="1">Uncharacterized protein</fullName>
    </submittedName>
</protein>
<geneLocation type="plasmid" evidence="1 2">
    <name>pSmeSM11c</name>
</geneLocation>
<sequence>MPEEHRELFAAEIDRLARPRGMTMSREFLPGQVIAYPYLWAWQHEHGETEGRKTRPGLRRGRRP</sequence>
<gene>
    <name evidence="1" type="ordered locus">SM11_pC1049</name>
</gene>
<dbReference type="PATRIC" id="fig|707241.3.peg.4999"/>
<dbReference type="AlphaFoldDB" id="F7XEZ7"/>
<dbReference type="Proteomes" id="UP000009045">
    <property type="component" value="Plasmid pSmeSM11c"/>
</dbReference>
<proteinExistence type="predicted"/>
<reference evidence="1 2" key="1">
    <citation type="journal article" date="2011" name="J. Biotechnol.">
        <title>The complete genome sequence of the dominant Sinorhizobium meliloti field isolate SM11 extends the S. meliloti pan-genome.</title>
        <authorList>
            <person name="Schneiker-Bekel S."/>
            <person name="Wibberg D."/>
            <person name="Bekel T."/>
            <person name="Blom J."/>
            <person name="Linke B."/>
            <person name="Neuweger H."/>
            <person name="Stiens M."/>
            <person name="Vorholter F.J."/>
            <person name="Weidner S."/>
            <person name="Goesmann A."/>
            <person name="Puhler A."/>
            <person name="Schluter A."/>
        </authorList>
    </citation>
    <scope>NUCLEOTIDE SEQUENCE [LARGE SCALE GENOMIC DNA]</scope>
    <source>
        <strain evidence="1 2">SM11</strain>
        <plasmid evidence="2">pSmeSM11c</plasmid>
    </source>
</reference>
<organism evidence="1 2">
    <name type="scientific">Sinorhizobium meliloti (strain SM11)</name>
    <dbReference type="NCBI Taxonomy" id="707241"/>
    <lineage>
        <taxon>Bacteria</taxon>
        <taxon>Pseudomonadati</taxon>
        <taxon>Pseudomonadota</taxon>
        <taxon>Alphaproteobacteria</taxon>
        <taxon>Hyphomicrobiales</taxon>
        <taxon>Rhizobiaceae</taxon>
        <taxon>Sinorhizobium/Ensifer group</taxon>
        <taxon>Sinorhizobium</taxon>
    </lineage>
</organism>
<keyword evidence="1" id="KW-0614">Plasmid</keyword>
<name>F7XEZ7_SINMM</name>